<reference evidence="2 3" key="1">
    <citation type="journal article" date="2015" name="Genome Biol. Evol.">
        <title>Comparative Genomics of a Bacterivorous Green Alga Reveals Evolutionary Causalities and Consequences of Phago-Mixotrophic Mode of Nutrition.</title>
        <authorList>
            <person name="Burns J.A."/>
            <person name="Paasch A."/>
            <person name="Narechania A."/>
            <person name="Kim E."/>
        </authorList>
    </citation>
    <scope>NUCLEOTIDE SEQUENCE [LARGE SCALE GENOMIC DNA]</scope>
    <source>
        <strain evidence="2 3">PLY_AMNH</strain>
    </source>
</reference>
<evidence type="ECO:0000256" key="1">
    <source>
        <dbReference type="SAM" id="MobiDB-lite"/>
    </source>
</evidence>
<dbReference type="EMBL" id="LGRX02001307">
    <property type="protein sequence ID" value="KAK3286356.1"/>
    <property type="molecule type" value="Genomic_DNA"/>
</dbReference>
<name>A0AAE0GZS4_9CHLO</name>
<protein>
    <submittedName>
        <fullName evidence="2">Uncharacterized protein</fullName>
    </submittedName>
</protein>
<evidence type="ECO:0000313" key="2">
    <source>
        <dbReference type="EMBL" id="KAK3286356.1"/>
    </source>
</evidence>
<keyword evidence="3" id="KW-1185">Reference proteome</keyword>
<feature type="compositionally biased region" description="Pro residues" evidence="1">
    <location>
        <begin position="290"/>
        <end position="305"/>
    </location>
</feature>
<feature type="region of interest" description="Disordered" evidence="1">
    <location>
        <begin position="196"/>
        <end position="217"/>
    </location>
</feature>
<dbReference type="AlphaFoldDB" id="A0AAE0GZS4"/>
<comment type="caution">
    <text evidence="2">The sequence shown here is derived from an EMBL/GenBank/DDBJ whole genome shotgun (WGS) entry which is preliminary data.</text>
</comment>
<gene>
    <name evidence="2" type="ORF">CYMTET_6090</name>
</gene>
<organism evidence="2 3">
    <name type="scientific">Cymbomonas tetramitiformis</name>
    <dbReference type="NCBI Taxonomy" id="36881"/>
    <lineage>
        <taxon>Eukaryota</taxon>
        <taxon>Viridiplantae</taxon>
        <taxon>Chlorophyta</taxon>
        <taxon>Pyramimonadophyceae</taxon>
        <taxon>Pyramimonadales</taxon>
        <taxon>Pyramimonadaceae</taxon>
        <taxon>Cymbomonas</taxon>
    </lineage>
</organism>
<feature type="region of interest" description="Disordered" evidence="1">
    <location>
        <begin position="290"/>
        <end position="355"/>
    </location>
</feature>
<dbReference type="Proteomes" id="UP001190700">
    <property type="component" value="Unassembled WGS sequence"/>
</dbReference>
<feature type="region of interest" description="Disordered" evidence="1">
    <location>
        <begin position="385"/>
        <end position="410"/>
    </location>
</feature>
<feature type="compositionally biased region" description="Low complexity" evidence="1">
    <location>
        <begin position="306"/>
        <end position="323"/>
    </location>
</feature>
<accession>A0AAE0GZS4</accession>
<proteinExistence type="predicted"/>
<evidence type="ECO:0000313" key="3">
    <source>
        <dbReference type="Proteomes" id="UP001190700"/>
    </source>
</evidence>
<sequence>MRANAKLAARFRVPGSPTSLDYAFAYGEELTKLLRAHGFKSSVGITLDGPEAESDFTTVLLANTSHVFGPIARDEFDKTTRPRLRRLRYHVEGIGDPDAHRSSVRLRAAVIDETVDPAPQLAVFRTLAGKHRKLRPGYGDPDMVSDLHSVLRSSAAASPYITPLYLVVVRDLSDGKHFNFASLALRLGKVFRDESPLARPTTPAPKAPGGAGRIGGGKPTVGTAMAFGKKKFAPPVGEWKRQETGGRYLTWEGTGMPCITCFRLWGVTTGHMESDGICIYSCTAAFAPGRAPPQAPPPPAAPPPLLTASWPPSAAAAPQAHSLQELEPPPQAASPPQGTYSTDTSLPAEDCVGGGGVPPPISSLHICDLGDDDTDWPAFRESPVWTPSIDRNNSGSTVAGLCVPPPGGAE</sequence>
<feature type="compositionally biased region" description="Polar residues" evidence="1">
    <location>
        <begin position="334"/>
        <end position="345"/>
    </location>
</feature>